<keyword evidence="7" id="KW-1185">Reference proteome</keyword>
<protein>
    <recommendedName>
        <fullName evidence="8">Major facilitator superfamily (MFS) profile domain-containing protein</fullName>
    </recommendedName>
</protein>
<feature type="transmembrane region" description="Helical" evidence="5">
    <location>
        <begin position="230"/>
        <end position="250"/>
    </location>
</feature>
<dbReference type="AlphaFoldDB" id="A0A9W9LJV4"/>
<name>A0A9W9LJV4_9EURO</name>
<feature type="transmembrane region" description="Helical" evidence="5">
    <location>
        <begin position="165"/>
        <end position="188"/>
    </location>
</feature>
<feature type="transmembrane region" description="Helical" evidence="5">
    <location>
        <begin position="411"/>
        <end position="430"/>
    </location>
</feature>
<evidence type="ECO:0000256" key="1">
    <source>
        <dbReference type="ARBA" id="ARBA00004141"/>
    </source>
</evidence>
<sequence length="509" mass="55372">MPARKPSAPSARPPEELDEQAPLLRAHEAGHDDQPKITSLLRHRLLLLVCLSIIAADFGNYLGYAPHIEILESIICRQARGSNSLGVDDNCKSPQVQGELALINGWKDTFDQLPGILVALPYGFAADSIGRKPILALSLVGLILEETAMRLIFLFNSTLPLRMIWATPAFQIIGGGPQIATAMAYAMVTDIVPRGSLFRASVFFILSAGTLSGEIFATPLAAFLMTWSPWIPSLLGLLFQCLGLLGAAFISDVSFNSVQCNEQRSLEEQEDGQEERHTSTLVHDTTCMRWKNAMQQHWNDIQKGYTVSWNANLFYTVCAFLLASIGRQALQLMVQYASNRFSWSIARASSLITLKGIINLVLLLIILPWLSDYLNKRLLLSPAAKDLRIVQGSVWILTVGSTIMAVSTNPVAFIVGIILLACGWGFYSALRSLAMELASPSQVGIVNTAIGFAQSTGSMASGPILAAAFRRGMQEDGFLVGLPYIFAAGLFFLSGCFTSCVRIPKKSGP</sequence>
<dbReference type="PANTHER" id="PTHR23507:SF1">
    <property type="entry name" value="FI18259P1-RELATED"/>
    <property type="match status" value="1"/>
</dbReference>
<dbReference type="SUPFAM" id="SSF103473">
    <property type="entry name" value="MFS general substrate transporter"/>
    <property type="match status" value="1"/>
</dbReference>
<dbReference type="Pfam" id="PF07690">
    <property type="entry name" value="MFS_1"/>
    <property type="match status" value="1"/>
</dbReference>
<dbReference type="OrthoDB" id="194139at2759"/>
<evidence type="ECO:0008006" key="8">
    <source>
        <dbReference type="Google" id="ProtNLM"/>
    </source>
</evidence>
<dbReference type="GO" id="GO:0022857">
    <property type="term" value="F:transmembrane transporter activity"/>
    <property type="evidence" value="ECO:0007669"/>
    <property type="project" value="InterPro"/>
</dbReference>
<dbReference type="InterPro" id="IPR036259">
    <property type="entry name" value="MFS_trans_sf"/>
</dbReference>
<evidence type="ECO:0000256" key="4">
    <source>
        <dbReference type="ARBA" id="ARBA00023136"/>
    </source>
</evidence>
<feature type="transmembrane region" description="Helical" evidence="5">
    <location>
        <begin position="200"/>
        <end position="223"/>
    </location>
</feature>
<dbReference type="Proteomes" id="UP001149163">
    <property type="component" value="Unassembled WGS sequence"/>
</dbReference>
<dbReference type="Gene3D" id="1.20.1250.20">
    <property type="entry name" value="MFS general substrate transporter like domains"/>
    <property type="match status" value="1"/>
</dbReference>
<gene>
    <name evidence="6" type="ORF">N7482_007148</name>
</gene>
<dbReference type="EMBL" id="JAPQKN010000004">
    <property type="protein sequence ID" value="KAJ5160144.1"/>
    <property type="molecule type" value="Genomic_DNA"/>
</dbReference>
<feature type="transmembrane region" description="Helical" evidence="5">
    <location>
        <begin position="478"/>
        <end position="501"/>
    </location>
</feature>
<evidence type="ECO:0000256" key="2">
    <source>
        <dbReference type="ARBA" id="ARBA00022692"/>
    </source>
</evidence>
<evidence type="ECO:0000256" key="5">
    <source>
        <dbReference type="SAM" id="Phobius"/>
    </source>
</evidence>
<proteinExistence type="predicted"/>
<feature type="transmembrane region" description="Helical" evidence="5">
    <location>
        <begin position="313"/>
        <end position="330"/>
    </location>
</feature>
<dbReference type="GeneID" id="81428449"/>
<reference evidence="6" key="2">
    <citation type="journal article" date="2023" name="IMA Fungus">
        <title>Comparative genomic study of the Penicillium genus elucidates a diverse pangenome and 15 lateral gene transfer events.</title>
        <authorList>
            <person name="Petersen C."/>
            <person name="Sorensen T."/>
            <person name="Nielsen M.R."/>
            <person name="Sondergaard T.E."/>
            <person name="Sorensen J.L."/>
            <person name="Fitzpatrick D.A."/>
            <person name="Frisvad J.C."/>
            <person name="Nielsen K.L."/>
        </authorList>
    </citation>
    <scope>NUCLEOTIDE SEQUENCE</scope>
    <source>
        <strain evidence="6">IBT 26290</strain>
    </source>
</reference>
<evidence type="ECO:0000313" key="6">
    <source>
        <dbReference type="EMBL" id="KAJ5160144.1"/>
    </source>
</evidence>
<dbReference type="InterPro" id="IPR011701">
    <property type="entry name" value="MFS"/>
</dbReference>
<comment type="caution">
    <text evidence="6">The sequence shown here is derived from an EMBL/GenBank/DDBJ whole genome shotgun (WGS) entry which is preliminary data.</text>
</comment>
<keyword evidence="4 5" id="KW-0472">Membrane</keyword>
<feature type="transmembrane region" description="Helical" evidence="5">
    <location>
        <begin position="351"/>
        <end position="369"/>
    </location>
</feature>
<comment type="subcellular location">
    <subcellularLocation>
        <location evidence="1">Membrane</location>
        <topology evidence="1">Multi-pass membrane protein</topology>
    </subcellularLocation>
</comment>
<reference evidence="6" key="1">
    <citation type="submission" date="2022-11" db="EMBL/GenBank/DDBJ databases">
        <authorList>
            <person name="Petersen C."/>
        </authorList>
    </citation>
    <scope>NUCLEOTIDE SEQUENCE</scope>
    <source>
        <strain evidence="6">IBT 26290</strain>
    </source>
</reference>
<dbReference type="RefSeq" id="XP_056541702.1">
    <property type="nucleotide sequence ID" value="XM_056689273.1"/>
</dbReference>
<feature type="transmembrane region" description="Helical" evidence="5">
    <location>
        <begin position="389"/>
        <end position="406"/>
    </location>
</feature>
<keyword evidence="3 5" id="KW-1133">Transmembrane helix</keyword>
<evidence type="ECO:0000313" key="7">
    <source>
        <dbReference type="Proteomes" id="UP001149163"/>
    </source>
</evidence>
<evidence type="ECO:0000256" key="3">
    <source>
        <dbReference type="ARBA" id="ARBA00022989"/>
    </source>
</evidence>
<dbReference type="GO" id="GO:0016020">
    <property type="term" value="C:membrane"/>
    <property type="evidence" value="ECO:0007669"/>
    <property type="project" value="UniProtKB-SubCell"/>
</dbReference>
<accession>A0A9W9LJV4</accession>
<keyword evidence="2 5" id="KW-0812">Transmembrane</keyword>
<organism evidence="6 7">
    <name type="scientific">Penicillium canariense</name>
    <dbReference type="NCBI Taxonomy" id="189055"/>
    <lineage>
        <taxon>Eukaryota</taxon>
        <taxon>Fungi</taxon>
        <taxon>Dikarya</taxon>
        <taxon>Ascomycota</taxon>
        <taxon>Pezizomycotina</taxon>
        <taxon>Eurotiomycetes</taxon>
        <taxon>Eurotiomycetidae</taxon>
        <taxon>Eurotiales</taxon>
        <taxon>Aspergillaceae</taxon>
        <taxon>Penicillium</taxon>
    </lineage>
</organism>
<dbReference type="PANTHER" id="PTHR23507">
    <property type="entry name" value="ZGC:174356"/>
    <property type="match status" value="1"/>
</dbReference>